<dbReference type="Pfam" id="PF03911">
    <property type="entry name" value="Sec61_beta"/>
    <property type="match status" value="1"/>
</dbReference>
<keyword evidence="2" id="KW-0813">Transport</keyword>
<evidence type="ECO:0000256" key="8">
    <source>
        <dbReference type="ARBA" id="ARBA00037847"/>
    </source>
</evidence>
<evidence type="ECO:0000256" key="9">
    <source>
        <dbReference type="SAM" id="MobiDB-lite"/>
    </source>
</evidence>
<dbReference type="SUPFAM" id="SSF56219">
    <property type="entry name" value="DNase I-like"/>
    <property type="match status" value="1"/>
</dbReference>
<name>A0A0L7LLW4_OPEBR</name>
<dbReference type="PANTHER" id="PTHR12121">
    <property type="entry name" value="CARBON CATABOLITE REPRESSOR PROTEIN 4"/>
    <property type="match status" value="1"/>
</dbReference>
<dbReference type="GO" id="GO:0000175">
    <property type="term" value="F:3'-5'-RNA exonuclease activity"/>
    <property type="evidence" value="ECO:0007669"/>
    <property type="project" value="TreeGrafter"/>
</dbReference>
<evidence type="ECO:0000256" key="10">
    <source>
        <dbReference type="SAM" id="Phobius"/>
    </source>
</evidence>
<dbReference type="GO" id="GO:0000288">
    <property type="term" value="P:nuclear-transcribed mRNA catabolic process, deadenylation-dependent decay"/>
    <property type="evidence" value="ECO:0007669"/>
    <property type="project" value="TreeGrafter"/>
</dbReference>
<proteinExistence type="inferred from homology"/>
<evidence type="ECO:0000259" key="12">
    <source>
        <dbReference type="Pfam" id="PF21171"/>
    </source>
</evidence>
<gene>
    <name evidence="13" type="ORF">OBRU01_03260</name>
</gene>
<evidence type="ECO:0000313" key="14">
    <source>
        <dbReference type="Proteomes" id="UP000037510"/>
    </source>
</evidence>
<feature type="compositionally biased region" description="Low complexity" evidence="9">
    <location>
        <begin position="538"/>
        <end position="552"/>
    </location>
</feature>
<keyword evidence="5 10" id="KW-1133">Transmembrane helix</keyword>
<dbReference type="Pfam" id="PF21171">
    <property type="entry name" value="PDE12-like_N"/>
    <property type="match status" value="1"/>
</dbReference>
<dbReference type="GO" id="GO:0015031">
    <property type="term" value="P:protein transport"/>
    <property type="evidence" value="ECO:0007669"/>
    <property type="project" value="UniProtKB-KW"/>
</dbReference>
<dbReference type="InterPro" id="IPR048821">
    <property type="entry name" value="PDE12-like_N"/>
</dbReference>
<evidence type="ECO:0000256" key="3">
    <source>
        <dbReference type="ARBA" id="ARBA00022692"/>
    </source>
</evidence>
<dbReference type="AlphaFoldDB" id="A0A0L7LLW4"/>
<feature type="compositionally biased region" description="Polar residues" evidence="9">
    <location>
        <begin position="553"/>
        <end position="563"/>
    </location>
</feature>
<organism evidence="13 14">
    <name type="scientific">Operophtera brumata</name>
    <name type="common">Winter moth</name>
    <name type="synonym">Phalaena brumata</name>
    <dbReference type="NCBI Taxonomy" id="104452"/>
    <lineage>
        <taxon>Eukaryota</taxon>
        <taxon>Metazoa</taxon>
        <taxon>Ecdysozoa</taxon>
        <taxon>Arthropoda</taxon>
        <taxon>Hexapoda</taxon>
        <taxon>Insecta</taxon>
        <taxon>Pterygota</taxon>
        <taxon>Neoptera</taxon>
        <taxon>Endopterygota</taxon>
        <taxon>Lepidoptera</taxon>
        <taxon>Glossata</taxon>
        <taxon>Ditrysia</taxon>
        <taxon>Geometroidea</taxon>
        <taxon>Geometridae</taxon>
        <taxon>Larentiinae</taxon>
        <taxon>Operophtera</taxon>
    </lineage>
</organism>
<evidence type="ECO:0000256" key="4">
    <source>
        <dbReference type="ARBA" id="ARBA00022927"/>
    </source>
</evidence>
<evidence type="ECO:0000256" key="5">
    <source>
        <dbReference type="ARBA" id="ARBA00022989"/>
    </source>
</evidence>
<comment type="similarity">
    <text evidence="1">Belongs to the SEC61-beta family.</text>
</comment>
<dbReference type="Pfam" id="PF03372">
    <property type="entry name" value="Exo_endo_phos"/>
    <property type="match status" value="1"/>
</dbReference>
<keyword evidence="14" id="KW-1185">Reference proteome</keyword>
<evidence type="ECO:0000259" key="11">
    <source>
        <dbReference type="Pfam" id="PF03372"/>
    </source>
</evidence>
<evidence type="ECO:0000256" key="2">
    <source>
        <dbReference type="ARBA" id="ARBA00022448"/>
    </source>
</evidence>
<dbReference type="InterPro" id="IPR005135">
    <property type="entry name" value="Endo/exonuclease/phosphatase"/>
</dbReference>
<reference evidence="13 14" key="1">
    <citation type="journal article" date="2015" name="Genome Biol. Evol.">
        <title>The genome of winter moth (Operophtera brumata) provides a genomic perspective on sexual dimorphism and phenology.</title>
        <authorList>
            <person name="Derks M.F."/>
            <person name="Smit S."/>
            <person name="Salis L."/>
            <person name="Schijlen E."/>
            <person name="Bossers A."/>
            <person name="Mateman C."/>
            <person name="Pijl A.S."/>
            <person name="de Ridder D."/>
            <person name="Groenen M.A."/>
            <person name="Visser M.E."/>
            <person name="Megens H.J."/>
        </authorList>
    </citation>
    <scope>NUCLEOTIDE SEQUENCE [LARGE SCALE GENOMIC DNA]</scope>
    <source>
        <strain evidence="13">WM2013NL</strain>
        <tissue evidence="13">Head and thorax</tissue>
    </source>
</reference>
<evidence type="ECO:0000313" key="13">
    <source>
        <dbReference type="EMBL" id="KOB76176.1"/>
    </source>
</evidence>
<dbReference type="Gene3D" id="3.60.10.10">
    <property type="entry name" value="Endonuclease/exonuclease/phosphatase"/>
    <property type="match status" value="1"/>
</dbReference>
<evidence type="ECO:0000256" key="7">
    <source>
        <dbReference type="ARBA" id="ARBA00023136"/>
    </source>
</evidence>
<evidence type="ECO:0000256" key="1">
    <source>
        <dbReference type="ARBA" id="ARBA00006103"/>
    </source>
</evidence>
<sequence length="631" mass="71080">MITGFCNWSRRLYSVLKISKTTTSNMDKCYFRYMEQEEKVDITFLFRVKDSARQFNFSRNPSESVQTLLTRIETNIKKAINKTHKKKKNTEDEIGIEIKLYDKDNPVSDTFTCKEIFNLKGPLNIKIYDTVYEAVFNAPWILNISLPQCLLVGFTVYPDHFQTQYADKKECIYKWYKGCDVNDKGNTVSDVHIKWELVGSGFTYTPTAQDVGMKLKLDCTPSDGIRFGPAVETISKTSVEAGPGICPFETRHLFTVTQLQNNRYLKPYLCVSYNILADLYCDSDFTRTVLHPYCPPYALHIDYRKQLIIKELQGYNADIICLQEVDAKIFNHCLNPYFKTNGLEGLFYKKGKEVAEGLACFYRSSRFKSIGEEQIVLAESLKSQDFLKSIWDAVKDNAPLAERVLDRSTVASATFLESIDNPKELLIVGNTHLYFHPDADHIRLIQGGIVIYWLSDLQKTLQNKFPDKRISLIICGDFNSVPSCDLSQAVENLSLEQDISLGSACGTPDYTNFTNGFADCLDYIYYETSNLAVDQPASPSSTSVGSGSRSPSKATSAPRSSTGGTVRQRKSTTTTTAARNRTTGAGSGGMWRFYTDDSPGVKVGPVPVLVMSLLFIASVFMLHIWGKYTRA</sequence>
<keyword evidence="4" id="KW-0653">Protein transport</keyword>
<protein>
    <submittedName>
        <fullName evidence="13">Putative 2-phosphodiesterase</fullName>
    </submittedName>
</protein>
<dbReference type="InterPro" id="IPR016482">
    <property type="entry name" value="SecG/Sec61-beta/Sbh"/>
</dbReference>
<dbReference type="GO" id="GO:0005739">
    <property type="term" value="C:mitochondrion"/>
    <property type="evidence" value="ECO:0007669"/>
    <property type="project" value="TreeGrafter"/>
</dbReference>
<feature type="transmembrane region" description="Helical" evidence="10">
    <location>
        <begin position="606"/>
        <end position="625"/>
    </location>
</feature>
<keyword evidence="7 10" id="KW-0472">Membrane</keyword>
<dbReference type="GO" id="GO:0012505">
    <property type="term" value="C:endomembrane system"/>
    <property type="evidence" value="ECO:0007669"/>
    <property type="project" value="UniProtKB-SubCell"/>
</dbReference>
<feature type="domain" description="Endonuclease/exonuclease/phosphatase" evidence="11">
    <location>
        <begin position="272"/>
        <end position="538"/>
    </location>
</feature>
<comment type="subcellular location">
    <subcellularLocation>
        <location evidence="8">Endomembrane system</location>
        <topology evidence="8">Single-pass membrane protein</topology>
    </subcellularLocation>
</comment>
<dbReference type="InterPro" id="IPR050410">
    <property type="entry name" value="CCR4/nocturin_mRNA_transcr"/>
</dbReference>
<accession>A0A0L7LLW4</accession>
<dbReference type="Proteomes" id="UP000037510">
    <property type="component" value="Unassembled WGS sequence"/>
</dbReference>
<dbReference type="EMBL" id="JTDY01000698">
    <property type="protein sequence ID" value="KOB76176.1"/>
    <property type="molecule type" value="Genomic_DNA"/>
</dbReference>
<dbReference type="STRING" id="104452.A0A0L7LLW4"/>
<dbReference type="PANTHER" id="PTHR12121:SF37">
    <property type="entry name" value="2',5'-PHOSPHODIESTERASE 12"/>
    <property type="match status" value="1"/>
</dbReference>
<dbReference type="InterPro" id="IPR036691">
    <property type="entry name" value="Endo/exonu/phosph_ase_sf"/>
</dbReference>
<feature type="region of interest" description="Disordered" evidence="9">
    <location>
        <begin position="535"/>
        <end position="584"/>
    </location>
</feature>
<feature type="domain" description="2',5'-phosphodiesterase 12-like N-terminal" evidence="12">
    <location>
        <begin position="139"/>
        <end position="240"/>
    </location>
</feature>
<keyword evidence="6" id="KW-0811">Translocation</keyword>
<keyword evidence="3 10" id="KW-0812">Transmembrane</keyword>
<comment type="caution">
    <text evidence="13">The sequence shown here is derived from an EMBL/GenBank/DDBJ whole genome shotgun (WGS) entry which is preliminary data.</text>
</comment>
<feature type="compositionally biased region" description="Low complexity" evidence="9">
    <location>
        <begin position="571"/>
        <end position="584"/>
    </location>
</feature>
<evidence type="ECO:0000256" key="6">
    <source>
        <dbReference type="ARBA" id="ARBA00023010"/>
    </source>
</evidence>